<keyword evidence="3" id="KW-1185">Reference proteome</keyword>
<dbReference type="EMBL" id="CP003058">
    <property type="protein sequence ID" value="AEQ23148.1"/>
    <property type="molecule type" value="Genomic_DNA"/>
</dbReference>
<dbReference type="KEGG" id="ain:Acin_1940"/>
<dbReference type="eggNOG" id="ENOG5033U4K">
    <property type="taxonomic scope" value="Bacteria"/>
</dbReference>
<gene>
    <name evidence="2" type="ordered locus">Acin_1940</name>
</gene>
<evidence type="ECO:0000313" key="2">
    <source>
        <dbReference type="EMBL" id="AEQ23148.1"/>
    </source>
</evidence>
<dbReference type="InParanoid" id="G4Q4G3"/>
<dbReference type="RefSeq" id="WP_014128944.1">
    <property type="nucleotide sequence ID" value="NC_016077.1"/>
</dbReference>
<dbReference type="HOGENOM" id="CLU_590043_0_0_9"/>
<evidence type="ECO:0000313" key="3">
    <source>
        <dbReference type="Proteomes" id="UP000007093"/>
    </source>
</evidence>
<organism evidence="2 3">
    <name type="scientific">Acidaminococcus intestini (strain RyC-MR95)</name>
    <dbReference type="NCBI Taxonomy" id="568816"/>
    <lineage>
        <taxon>Bacteria</taxon>
        <taxon>Bacillati</taxon>
        <taxon>Bacillota</taxon>
        <taxon>Negativicutes</taxon>
        <taxon>Acidaminococcales</taxon>
        <taxon>Acidaminococcaceae</taxon>
        <taxon>Acidaminococcus</taxon>
    </lineage>
</organism>
<feature type="region of interest" description="Disordered" evidence="1">
    <location>
        <begin position="241"/>
        <end position="274"/>
    </location>
</feature>
<proteinExistence type="predicted"/>
<sequence>MPSQNNFHVPHLCGGILFNLLLETRKTRGKIRDRAHGGTDGLSDLDVYIGLVNVVAGNDWKDVDGTTKNKCVSNYKRCVDSTGSYVPFTDEVFRKAFDSEYNKKSPALLERMARFIEQYLSLEKCKWLGKALIEIMQKDPSINDDAEIAVDFGQNISVKKLHEAKNIHFLPFFLSVLHYVIDNCPDCESGRSTFETWYCQVGPKAPWKPKHDVLSKLGGTIGDMEVSVNLEVQKAITIKDAEHRNSESTSSADECSSEKPDKNNDILSSESPLSNRDTTLLPRLAKGFNKILKFAKDTDLSIERMPSEILNTFETLYNEWKDQDTDFKDPELNKLKYDILNTLYWYINFWGTHLWLNDDSDCFVHLKNTYKDSWKKEGELRQQAMKDREAFTRLHERLCRYIIDFDIDLNKTEPVEAKVVEETPPLENNQGGSRTTIIEHQTNIGHSVSKTYNIKDSTVTFND</sequence>
<reference evidence="2 3" key="1">
    <citation type="journal article" date="2011" name="J. Bacteriol.">
        <title>Complete genome sequence of Acidaminococcus intestini RYC-MR95, a Gram-negative bacterium from the phylum Firmicutes.</title>
        <authorList>
            <person name="D'Auria G."/>
            <person name="Galan J.C."/>
            <person name="Rodriguez-Alcayna M."/>
            <person name="Moya A."/>
            <person name="Baquero F."/>
            <person name="Latorre A."/>
        </authorList>
    </citation>
    <scope>NUCLEOTIDE SEQUENCE [LARGE SCALE GENOMIC DNA]</scope>
    <source>
        <strain evidence="2 3">RyC-MR95</strain>
    </source>
</reference>
<feature type="compositionally biased region" description="Polar residues" evidence="1">
    <location>
        <begin position="265"/>
        <end position="274"/>
    </location>
</feature>
<accession>G4Q4G3</accession>
<name>G4Q4G3_ACIIR</name>
<protein>
    <submittedName>
        <fullName evidence="2">Uncharacterized protein</fullName>
    </submittedName>
</protein>
<dbReference type="PATRIC" id="fig|568816.4.peg.1881"/>
<dbReference type="STRING" id="568816.Acin_1940"/>
<dbReference type="AlphaFoldDB" id="G4Q4G3"/>
<dbReference type="Proteomes" id="UP000007093">
    <property type="component" value="Chromosome"/>
</dbReference>
<evidence type="ECO:0000256" key="1">
    <source>
        <dbReference type="SAM" id="MobiDB-lite"/>
    </source>
</evidence>